<dbReference type="RefSeq" id="WP_231004998.1">
    <property type="nucleotide sequence ID" value="NZ_JAJNEC010000005.1"/>
</dbReference>
<evidence type="ECO:0000313" key="1">
    <source>
        <dbReference type="EMBL" id="MCD2423738.1"/>
    </source>
</evidence>
<accession>A0ABS8PRM6</accession>
<proteinExistence type="predicted"/>
<comment type="caution">
    <text evidence="1">The sequence shown here is derived from an EMBL/GenBank/DDBJ whole genome shotgun (WGS) entry which is preliminary data.</text>
</comment>
<evidence type="ECO:0000313" key="2">
    <source>
        <dbReference type="Proteomes" id="UP001199816"/>
    </source>
</evidence>
<gene>
    <name evidence="1" type="ORF">LQ567_13265</name>
</gene>
<name>A0ABS8PRM6_9BACT</name>
<protein>
    <recommendedName>
        <fullName evidence="3">HTH cro/C1-type domain-containing protein</fullName>
    </recommendedName>
</protein>
<organism evidence="1 2">
    <name type="scientific">Niabella pedocola</name>
    <dbReference type="NCBI Taxonomy" id="1752077"/>
    <lineage>
        <taxon>Bacteria</taxon>
        <taxon>Pseudomonadati</taxon>
        <taxon>Bacteroidota</taxon>
        <taxon>Chitinophagia</taxon>
        <taxon>Chitinophagales</taxon>
        <taxon>Chitinophagaceae</taxon>
        <taxon>Niabella</taxon>
    </lineage>
</organism>
<keyword evidence="2" id="KW-1185">Reference proteome</keyword>
<evidence type="ECO:0008006" key="3">
    <source>
        <dbReference type="Google" id="ProtNLM"/>
    </source>
</evidence>
<reference evidence="1 2" key="1">
    <citation type="submission" date="2021-11" db="EMBL/GenBank/DDBJ databases">
        <title>Genomic of Niabella pedocola.</title>
        <authorList>
            <person name="Wu T."/>
        </authorList>
    </citation>
    <scope>NUCLEOTIDE SEQUENCE [LARGE SCALE GENOMIC DNA]</scope>
    <source>
        <strain evidence="1 2">JCM 31011</strain>
    </source>
</reference>
<sequence>MKKEEIPQDNGALGKIAKEVTYVVDENGNYSTGQSTGWDVKTDALNVAWHDVEAKIEAAKQKVLHGEASPILYFMEKKIMDLNILASYTGYWKWSIKKHLKPAGFQKLSADKLKKYAELFEISVEALKNPFQH</sequence>
<dbReference type="EMBL" id="JAJNEC010000005">
    <property type="protein sequence ID" value="MCD2423738.1"/>
    <property type="molecule type" value="Genomic_DNA"/>
</dbReference>
<dbReference type="Proteomes" id="UP001199816">
    <property type="component" value="Unassembled WGS sequence"/>
</dbReference>